<feature type="compositionally biased region" description="Acidic residues" evidence="2">
    <location>
        <begin position="116"/>
        <end position="127"/>
    </location>
</feature>
<dbReference type="PANTHER" id="PTHR12300:SF117">
    <property type="entry name" value="LP05237P-RELATED"/>
    <property type="match status" value="1"/>
</dbReference>
<dbReference type="EMBL" id="JADGJQ010000036">
    <property type="protein sequence ID" value="KAJ3176965.1"/>
    <property type="molecule type" value="Genomic_DNA"/>
</dbReference>
<organism evidence="4 5">
    <name type="scientific">Geranomyces variabilis</name>
    <dbReference type="NCBI Taxonomy" id="109894"/>
    <lineage>
        <taxon>Eukaryota</taxon>
        <taxon>Fungi</taxon>
        <taxon>Fungi incertae sedis</taxon>
        <taxon>Chytridiomycota</taxon>
        <taxon>Chytridiomycota incertae sedis</taxon>
        <taxon>Chytridiomycetes</taxon>
        <taxon>Spizellomycetales</taxon>
        <taxon>Powellomycetaceae</taxon>
        <taxon>Geranomyces</taxon>
    </lineage>
</organism>
<dbReference type="GO" id="GO:0016020">
    <property type="term" value="C:membrane"/>
    <property type="evidence" value="ECO:0007669"/>
    <property type="project" value="UniProtKB-SubCell"/>
</dbReference>
<dbReference type="AlphaFoldDB" id="A0AAD5TIE2"/>
<comment type="subcellular location">
    <subcellularLocation>
        <location evidence="1">Membrane</location>
        <topology evidence="1">Multi-pass membrane protein</topology>
    </subcellularLocation>
</comment>
<evidence type="ECO:0000313" key="5">
    <source>
        <dbReference type="Proteomes" id="UP001212152"/>
    </source>
</evidence>
<proteinExistence type="inferred from homology"/>
<comment type="caution">
    <text evidence="4">The sequence shown here is derived from an EMBL/GenBank/DDBJ whole genome shotgun (WGS) entry which is preliminary data.</text>
</comment>
<dbReference type="GO" id="GO:0071786">
    <property type="term" value="P:endoplasmic reticulum tubular network organization"/>
    <property type="evidence" value="ECO:0007669"/>
    <property type="project" value="TreeGrafter"/>
</dbReference>
<evidence type="ECO:0000313" key="4">
    <source>
        <dbReference type="EMBL" id="KAJ3176965.1"/>
    </source>
</evidence>
<evidence type="ECO:0000256" key="3">
    <source>
        <dbReference type="SAM" id="SignalP"/>
    </source>
</evidence>
<comment type="similarity">
    <text evidence="1">Belongs to the DP1 family.</text>
</comment>
<protein>
    <recommendedName>
        <fullName evidence="1">Protein YOP1</fullName>
    </recommendedName>
</protein>
<feature type="compositionally biased region" description="Low complexity" evidence="2">
    <location>
        <begin position="160"/>
        <end position="187"/>
    </location>
</feature>
<gene>
    <name evidence="4" type="ORF">HDU87_004680</name>
</gene>
<feature type="region of interest" description="Disordered" evidence="2">
    <location>
        <begin position="88"/>
        <end position="199"/>
    </location>
</feature>
<sequence length="199" mass="21684">MPLYYETKLLIILWLVLPYTQGSHFVYRHLLRPALDEHERDIDAAMSQAQVAATQWALEKWRGIMAGARNAIAQAVFNGQFSLFANQVADPHRPVPPATSPGSTRRRRPRPRIVEVDDDGDSIDDSDASYTPPPKSRTAAARRRTSTVIARSGTRRTRQSRGSVVKAAANGSGNNGSGSSARASRASRGSEDVVSDDDG</sequence>
<name>A0AAD5TIE2_9FUNG</name>
<dbReference type="InterPro" id="IPR004345">
    <property type="entry name" value="TB2_DP1_HVA22"/>
</dbReference>
<feature type="chain" id="PRO_5041932451" description="Protein YOP1" evidence="3">
    <location>
        <begin position="23"/>
        <end position="199"/>
    </location>
</feature>
<feature type="signal peptide" evidence="3">
    <location>
        <begin position="1"/>
        <end position="22"/>
    </location>
</feature>
<evidence type="ECO:0000256" key="1">
    <source>
        <dbReference type="RuleBase" id="RU362006"/>
    </source>
</evidence>
<accession>A0AAD5TIE2</accession>
<dbReference type="Proteomes" id="UP001212152">
    <property type="component" value="Unassembled WGS sequence"/>
</dbReference>
<dbReference type="PANTHER" id="PTHR12300">
    <property type="entry name" value="HVA22-LIKE PROTEINS"/>
    <property type="match status" value="1"/>
</dbReference>
<reference evidence="4" key="1">
    <citation type="submission" date="2020-05" db="EMBL/GenBank/DDBJ databases">
        <title>Phylogenomic resolution of chytrid fungi.</title>
        <authorList>
            <person name="Stajich J.E."/>
            <person name="Amses K."/>
            <person name="Simmons R."/>
            <person name="Seto K."/>
            <person name="Myers J."/>
            <person name="Bonds A."/>
            <person name="Quandt C.A."/>
            <person name="Barry K."/>
            <person name="Liu P."/>
            <person name="Grigoriev I."/>
            <person name="Longcore J.E."/>
            <person name="James T.Y."/>
        </authorList>
    </citation>
    <scope>NUCLEOTIDE SEQUENCE</scope>
    <source>
        <strain evidence="4">JEL0379</strain>
    </source>
</reference>
<dbReference type="Pfam" id="PF03134">
    <property type="entry name" value="TB2_DP1_HVA22"/>
    <property type="match status" value="1"/>
</dbReference>
<dbReference type="GO" id="GO:0071782">
    <property type="term" value="C:endoplasmic reticulum tubular network"/>
    <property type="evidence" value="ECO:0007669"/>
    <property type="project" value="TreeGrafter"/>
</dbReference>
<keyword evidence="5" id="KW-1185">Reference proteome</keyword>
<evidence type="ECO:0000256" key="2">
    <source>
        <dbReference type="SAM" id="MobiDB-lite"/>
    </source>
</evidence>
<keyword evidence="3" id="KW-0732">Signal</keyword>